<reference evidence="1" key="1">
    <citation type="journal article" date="2023" name="G3 (Bethesda)">
        <title>A reference genome for the long-term kleptoplast-retaining sea slug Elysia crispata morphotype clarki.</title>
        <authorList>
            <person name="Eastman K.E."/>
            <person name="Pendleton A.L."/>
            <person name="Shaikh M.A."/>
            <person name="Suttiyut T."/>
            <person name="Ogas R."/>
            <person name="Tomko P."/>
            <person name="Gavelis G."/>
            <person name="Widhalm J.R."/>
            <person name="Wisecaver J.H."/>
        </authorList>
    </citation>
    <scope>NUCLEOTIDE SEQUENCE</scope>
    <source>
        <strain evidence="1">ECLA1</strain>
    </source>
</reference>
<evidence type="ECO:0000313" key="1">
    <source>
        <dbReference type="EMBL" id="KAK3785571.1"/>
    </source>
</evidence>
<evidence type="ECO:0000313" key="2">
    <source>
        <dbReference type="Proteomes" id="UP001283361"/>
    </source>
</evidence>
<gene>
    <name evidence="1" type="ORF">RRG08_005359</name>
</gene>
<name>A0AAE1AE44_9GAST</name>
<dbReference type="EMBL" id="JAWDGP010002112">
    <property type="protein sequence ID" value="KAK3785571.1"/>
    <property type="molecule type" value="Genomic_DNA"/>
</dbReference>
<comment type="caution">
    <text evidence="1">The sequence shown here is derived from an EMBL/GenBank/DDBJ whole genome shotgun (WGS) entry which is preliminary data.</text>
</comment>
<proteinExistence type="predicted"/>
<sequence>MRTTGVISSIGSVVTFGPPEPKEPLGIQYSVDYWEPHWEPHRAAITAAERCTEMVRSKLVTISWRFVMWG</sequence>
<accession>A0AAE1AE44</accession>
<organism evidence="1 2">
    <name type="scientific">Elysia crispata</name>
    <name type="common">lettuce slug</name>
    <dbReference type="NCBI Taxonomy" id="231223"/>
    <lineage>
        <taxon>Eukaryota</taxon>
        <taxon>Metazoa</taxon>
        <taxon>Spiralia</taxon>
        <taxon>Lophotrochozoa</taxon>
        <taxon>Mollusca</taxon>
        <taxon>Gastropoda</taxon>
        <taxon>Heterobranchia</taxon>
        <taxon>Euthyneura</taxon>
        <taxon>Panpulmonata</taxon>
        <taxon>Sacoglossa</taxon>
        <taxon>Placobranchoidea</taxon>
        <taxon>Plakobranchidae</taxon>
        <taxon>Elysia</taxon>
    </lineage>
</organism>
<keyword evidence="2" id="KW-1185">Reference proteome</keyword>
<protein>
    <submittedName>
        <fullName evidence="1">Uncharacterized protein</fullName>
    </submittedName>
</protein>
<dbReference type="AlphaFoldDB" id="A0AAE1AE44"/>
<dbReference type="Proteomes" id="UP001283361">
    <property type="component" value="Unassembled WGS sequence"/>
</dbReference>